<dbReference type="STRING" id="398512.Bccel_1049"/>
<dbReference type="RefSeq" id="WP_036940448.1">
    <property type="nucleotide sequence ID" value="NZ_JQKC01000013.1"/>
</dbReference>
<evidence type="ECO:0000313" key="3">
    <source>
        <dbReference type="EMBL" id="KNY25789.1"/>
    </source>
</evidence>
<dbReference type="OrthoDB" id="1937349at2"/>
<protein>
    <recommendedName>
        <fullName evidence="2">DUF4367 domain-containing protein</fullName>
    </recommendedName>
</protein>
<gene>
    <name evidence="3" type="ORF">Bccel_1049</name>
</gene>
<feature type="domain" description="DUF4367" evidence="2">
    <location>
        <begin position="126"/>
        <end position="235"/>
    </location>
</feature>
<keyword evidence="4" id="KW-1185">Reference proteome</keyword>
<dbReference type="PANTHER" id="PTHR37507">
    <property type="entry name" value="SPORULATION PROTEIN YDCC"/>
    <property type="match status" value="1"/>
</dbReference>
<dbReference type="InterPro" id="IPR025377">
    <property type="entry name" value="DUF4367"/>
</dbReference>
<evidence type="ECO:0000313" key="4">
    <source>
        <dbReference type="Proteomes" id="UP000036923"/>
    </source>
</evidence>
<dbReference type="Proteomes" id="UP000036923">
    <property type="component" value="Unassembled WGS sequence"/>
</dbReference>
<accession>A0A0L6JJ67</accession>
<keyword evidence="1" id="KW-0812">Transmembrane</keyword>
<dbReference type="PANTHER" id="PTHR37507:SF2">
    <property type="entry name" value="SPORULATION PROTEIN YDCC"/>
    <property type="match status" value="1"/>
</dbReference>
<dbReference type="EMBL" id="LGTC01000001">
    <property type="protein sequence ID" value="KNY25789.1"/>
    <property type="molecule type" value="Genomic_DNA"/>
</dbReference>
<reference evidence="4" key="1">
    <citation type="submission" date="2015-07" db="EMBL/GenBank/DDBJ databases">
        <title>Near-Complete Genome Sequence of the Cellulolytic Bacterium Bacteroides (Pseudobacteroides) cellulosolvens ATCC 35603.</title>
        <authorList>
            <person name="Dassa B."/>
            <person name="Utturkar S.M."/>
            <person name="Klingeman D.M."/>
            <person name="Hurt R.A."/>
            <person name="Keller M."/>
            <person name="Xu J."/>
            <person name="Reddy Y.H.K."/>
            <person name="Borovok I."/>
            <person name="Grinberg I.R."/>
            <person name="Lamed R."/>
            <person name="Zhivin O."/>
            <person name="Bayer E.A."/>
            <person name="Brown S.D."/>
        </authorList>
    </citation>
    <scope>NUCLEOTIDE SEQUENCE [LARGE SCALE GENOMIC DNA]</scope>
    <source>
        <strain evidence="4">DSM 2933</strain>
    </source>
</reference>
<proteinExistence type="predicted"/>
<name>A0A0L6JJ67_9FIRM</name>
<dbReference type="InterPro" id="IPR052944">
    <property type="entry name" value="Sporulation_related"/>
</dbReference>
<keyword evidence="1" id="KW-0472">Membrane</keyword>
<dbReference type="AlphaFoldDB" id="A0A0L6JJ67"/>
<sequence>MSKMKDFKNIADEIMCDINVSNELKEKTLNQCKKKRQVSSSRILIAAACFLLIIGSVSVSHFLSLKIQKGTDKNPQVNIMSGTSEGTKTLPGEIGISSNPEVGKIKEWTLTALDEAKKDFGNLFLTPSYIPGNFKLDKVYASGTEDHVASKITLTYFAGDKSFLIIEEKSEMDYGLTNFNKIDINGTTGYIKPVPLDNGENAGLDTEIHWFKSGVHYSVMGLITQDEATKIAVSMK</sequence>
<dbReference type="eggNOG" id="ENOG5033WGM">
    <property type="taxonomic scope" value="Bacteria"/>
</dbReference>
<dbReference type="Pfam" id="PF14285">
    <property type="entry name" value="DUF4367"/>
    <property type="match status" value="1"/>
</dbReference>
<organism evidence="3 4">
    <name type="scientific">Pseudobacteroides cellulosolvens ATCC 35603 = DSM 2933</name>
    <dbReference type="NCBI Taxonomy" id="398512"/>
    <lineage>
        <taxon>Bacteria</taxon>
        <taxon>Bacillati</taxon>
        <taxon>Bacillota</taxon>
        <taxon>Clostridia</taxon>
        <taxon>Eubacteriales</taxon>
        <taxon>Oscillospiraceae</taxon>
        <taxon>Pseudobacteroides</taxon>
    </lineage>
</organism>
<feature type="transmembrane region" description="Helical" evidence="1">
    <location>
        <begin position="43"/>
        <end position="63"/>
    </location>
</feature>
<evidence type="ECO:0000256" key="1">
    <source>
        <dbReference type="SAM" id="Phobius"/>
    </source>
</evidence>
<keyword evidence="1" id="KW-1133">Transmembrane helix</keyword>
<comment type="caution">
    <text evidence="3">The sequence shown here is derived from an EMBL/GenBank/DDBJ whole genome shotgun (WGS) entry which is preliminary data.</text>
</comment>
<evidence type="ECO:0000259" key="2">
    <source>
        <dbReference type="Pfam" id="PF14285"/>
    </source>
</evidence>